<evidence type="ECO:0000256" key="1">
    <source>
        <dbReference type="SAM" id="MobiDB-lite"/>
    </source>
</evidence>
<sequence length="403" mass="43964">MEGRGRGEATRLRFCVSSPDIVPLSRARFGGSPIMSGPASADHQDLLMQRTGSLPNVPCSYFHTAKFAPGKSCPSACPCPCPGICPSPGCCNSLPPPCNTPPKCIQYMTGYYYYPYGFWFCGPYHVTGTCVPAGPCTPGSPCGPCKGPPCPPPCGPCCPCCPCCPCPPPPKPPCPKPCPKCCACLNPLSSAVVGGDPEPRCQSVQTPPVTPHAKSQMEVHYPLPRQDSPQRERCPPTPPSKGGISKFFPFNAVPALVPAIRAPHASAHVCPYSTQPLTQSSPQTSGCTRLFPEYNPVYCAPCIKARTRPRQSLSNYYFSEKAKKSNYYEKRSESRSPIYHKRVKRVNCELYPVLENPRALQSKEQRDQPPASPGTFQYTDIPSYKNPFPNLSNKDTDYREYET</sequence>
<dbReference type="AlphaFoldDB" id="A0AAD8DKG3"/>
<dbReference type="EMBL" id="JARGEI010000032">
    <property type="protein sequence ID" value="KAJ8704156.1"/>
    <property type="molecule type" value="Genomic_DNA"/>
</dbReference>
<organism evidence="2 3">
    <name type="scientific">Mythimna separata</name>
    <name type="common">Oriental armyworm</name>
    <name type="synonym">Pseudaletia separata</name>
    <dbReference type="NCBI Taxonomy" id="271217"/>
    <lineage>
        <taxon>Eukaryota</taxon>
        <taxon>Metazoa</taxon>
        <taxon>Ecdysozoa</taxon>
        <taxon>Arthropoda</taxon>
        <taxon>Hexapoda</taxon>
        <taxon>Insecta</taxon>
        <taxon>Pterygota</taxon>
        <taxon>Neoptera</taxon>
        <taxon>Endopterygota</taxon>
        <taxon>Lepidoptera</taxon>
        <taxon>Glossata</taxon>
        <taxon>Ditrysia</taxon>
        <taxon>Noctuoidea</taxon>
        <taxon>Noctuidae</taxon>
        <taxon>Noctuinae</taxon>
        <taxon>Hadenini</taxon>
        <taxon>Mythimna</taxon>
    </lineage>
</organism>
<keyword evidence="3" id="KW-1185">Reference proteome</keyword>
<proteinExistence type="predicted"/>
<feature type="region of interest" description="Disordered" evidence="1">
    <location>
        <begin position="357"/>
        <end position="403"/>
    </location>
</feature>
<accession>A0AAD8DKG3</accession>
<name>A0AAD8DKG3_MYTSE</name>
<feature type="compositionally biased region" description="Basic and acidic residues" evidence="1">
    <location>
        <begin position="394"/>
        <end position="403"/>
    </location>
</feature>
<evidence type="ECO:0000313" key="3">
    <source>
        <dbReference type="Proteomes" id="UP001231518"/>
    </source>
</evidence>
<protein>
    <submittedName>
        <fullName evidence="2">Uncharacterized protein</fullName>
    </submittedName>
</protein>
<evidence type="ECO:0000313" key="2">
    <source>
        <dbReference type="EMBL" id="KAJ8704156.1"/>
    </source>
</evidence>
<comment type="caution">
    <text evidence="2">The sequence shown here is derived from an EMBL/GenBank/DDBJ whole genome shotgun (WGS) entry which is preliminary data.</text>
</comment>
<dbReference type="Proteomes" id="UP001231518">
    <property type="component" value="Chromosome 31"/>
</dbReference>
<gene>
    <name evidence="2" type="ORF">PYW07_013450</name>
</gene>
<reference evidence="2" key="1">
    <citation type="submission" date="2023-03" db="EMBL/GenBank/DDBJ databases">
        <title>Chromosome-level genomes of two armyworms, Mythimna separata and Mythimna loreyi, provide insights into the biosynthesis and reception of sex pheromones.</title>
        <authorList>
            <person name="Zhao H."/>
        </authorList>
    </citation>
    <scope>NUCLEOTIDE SEQUENCE</scope>
    <source>
        <strain evidence="2">BeijingLab</strain>
        <tissue evidence="2">Pupa</tissue>
    </source>
</reference>